<evidence type="ECO:0000313" key="1">
    <source>
        <dbReference type="EMBL" id="BAN26143.1"/>
    </source>
</evidence>
<dbReference type="RefSeq" id="WP_016346854.1">
    <property type="nucleotide sequence ID" value="NC_021288.1"/>
</dbReference>
<dbReference type="PATRIC" id="fig|758793.3.peg.4386"/>
<gene>
    <name evidence="1" type="ORF">BRPE64_CCDS00600</name>
</gene>
<protein>
    <submittedName>
        <fullName evidence="1">Uncharacterized protein</fullName>
    </submittedName>
</protein>
<dbReference type="HOGENOM" id="CLU_1737096_0_0_4"/>
<accession>R4WNC8</accession>
<evidence type="ECO:0000313" key="2">
    <source>
        <dbReference type="Proteomes" id="UP000013966"/>
    </source>
</evidence>
<dbReference type="AlphaFoldDB" id="R4WNC8"/>
<proteinExistence type="predicted"/>
<name>R4WNC8_9BURK</name>
<dbReference type="KEGG" id="buo:BRPE64_CCDS00600"/>
<keyword evidence="2" id="KW-1185">Reference proteome</keyword>
<reference evidence="1 2" key="2">
    <citation type="journal article" date="2018" name="Int. J. Syst. Evol. Microbiol.">
        <title>Burkholderia insecticola sp. nov., a gut symbiotic bacterium of the bean bug Riptortus pedestris.</title>
        <authorList>
            <person name="Takeshita K."/>
            <person name="Tamaki H."/>
            <person name="Ohbayashi T."/>
            <person name="Meng X.-Y."/>
            <person name="Sone T."/>
            <person name="Mitani Y."/>
            <person name="Peeters C."/>
            <person name="Kikuchi Y."/>
            <person name="Vandamme P."/>
        </authorList>
    </citation>
    <scope>NUCLEOTIDE SEQUENCE [LARGE SCALE GENOMIC DNA]</scope>
    <source>
        <strain evidence="1">RPE64</strain>
    </source>
</reference>
<dbReference type="Proteomes" id="UP000013966">
    <property type="component" value="Chromosome 3"/>
</dbReference>
<reference evidence="1 2" key="1">
    <citation type="journal article" date="2013" name="Genome Announc.">
        <title>Complete Genome Sequence of Burkholderia sp. Strain RPE64, Bacterial Symbiont of the Bean Bug Riptortus pedestris.</title>
        <authorList>
            <person name="Shibata T.F."/>
            <person name="Maeda T."/>
            <person name="Nikoh N."/>
            <person name="Yamaguchi K."/>
            <person name="Oshima K."/>
            <person name="Hattori M."/>
            <person name="Nishiyama T."/>
            <person name="Hasebe M."/>
            <person name="Fukatsu T."/>
            <person name="Kikuchi Y."/>
            <person name="Shigenobu S."/>
        </authorList>
    </citation>
    <scope>NUCLEOTIDE SEQUENCE [LARGE SCALE GENOMIC DNA]</scope>
</reference>
<sequence>MDFAVDEPVAGDVFDTGVVDAFDAGAVAAGCPACVLGAFCWLSVLGALGALCALCAFCAATFDETVLALPEPLLTVEPALPDDVLADEVDAGFVVPVDDAGAALLAALALAAPGEASLPPPPPPQAASNTLAATALATVKDFDTENKRAV</sequence>
<organism evidence="1 2">
    <name type="scientific">Caballeronia insecticola</name>
    <dbReference type="NCBI Taxonomy" id="758793"/>
    <lineage>
        <taxon>Bacteria</taxon>
        <taxon>Pseudomonadati</taxon>
        <taxon>Pseudomonadota</taxon>
        <taxon>Betaproteobacteria</taxon>
        <taxon>Burkholderiales</taxon>
        <taxon>Burkholderiaceae</taxon>
        <taxon>Caballeronia</taxon>
    </lineage>
</organism>
<dbReference type="EMBL" id="AP013060">
    <property type="protein sequence ID" value="BAN26143.1"/>
    <property type="molecule type" value="Genomic_DNA"/>
</dbReference>